<feature type="transmembrane region" description="Helical" evidence="2">
    <location>
        <begin position="341"/>
        <end position="359"/>
    </location>
</feature>
<feature type="transmembrane region" description="Helical" evidence="2">
    <location>
        <begin position="268"/>
        <end position="286"/>
    </location>
</feature>
<protein>
    <submittedName>
        <fullName evidence="3">Uncharacterized protein</fullName>
    </submittedName>
</protein>
<sequence>MTSHQLHPLWPEMADGSIITQLDILFTTLSILSLIHCISKRGFLSGTITILFLFLHTILFEHASLFLGGTHCHASSTILPMISPCSSINSVLFYIPWLYTSIEGAKKLNLHIAAYPFAVGLLQLGFGACYECQGPMRAFWKWPDENGTIADSPEILSSWSGYPPLKFLKDAQVQNEVGTISEDGVFHVSQHADEALSERLWKFPLYAPYFHFAYGFAWAFGLSLSGEITSQVALTTKQWFVAGLGAFVLFLQPIWFTGFLSDKLNLSLVQGVPLSLGLSLLPILILPKQLPTPPISDGNKRGSSSSSSSQQSRPMSTARVGGRRSSPPPPKRNNKKDTDDNVFGLLKFVLPIMALIWLLQSLLSGIFFFGGGGSSTGNYVYYQSSTFESRTIKSDGTIETAKKESVRTNMPSLIKSGESSSSSSSSTSSMILRGERDEAFERELENDVKREIDSAMQQVMPRSIILDDFF</sequence>
<accession>A0A7S2H266</accession>
<evidence type="ECO:0000256" key="2">
    <source>
        <dbReference type="SAM" id="Phobius"/>
    </source>
</evidence>
<feature type="transmembrane region" description="Helical" evidence="2">
    <location>
        <begin position="112"/>
        <end position="130"/>
    </location>
</feature>
<feature type="transmembrane region" description="Helical" evidence="2">
    <location>
        <begin position="206"/>
        <end position="226"/>
    </location>
</feature>
<evidence type="ECO:0000313" key="3">
    <source>
        <dbReference type="EMBL" id="CAD9478372.1"/>
    </source>
</evidence>
<gene>
    <name evidence="3" type="ORF">HTAM1171_LOCUS3067</name>
</gene>
<feature type="transmembrane region" description="Helical" evidence="2">
    <location>
        <begin position="18"/>
        <end position="38"/>
    </location>
</feature>
<feature type="compositionally biased region" description="Low complexity" evidence="1">
    <location>
        <begin position="303"/>
        <end position="312"/>
    </location>
</feature>
<evidence type="ECO:0000256" key="1">
    <source>
        <dbReference type="SAM" id="MobiDB-lite"/>
    </source>
</evidence>
<reference evidence="3" key="1">
    <citation type="submission" date="2021-01" db="EMBL/GenBank/DDBJ databases">
        <authorList>
            <person name="Corre E."/>
            <person name="Pelletier E."/>
            <person name="Niang G."/>
            <person name="Scheremetjew M."/>
            <person name="Finn R."/>
            <person name="Kale V."/>
            <person name="Holt S."/>
            <person name="Cochrane G."/>
            <person name="Meng A."/>
            <person name="Brown T."/>
            <person name="Cohen L."/>
        </authorList>
    </citation>
    <scope>NUCLEOTIDE SEQUENCE</scope>
    <source>
        <strain evidence="3">CCMP826</strain>
    </source>
</reference>
<organism evidence="3">
    <name type="scientific">Helicotheca tamesis</name>
    <dbReference type="NCBI Taxonomy" id="374047"/>
    <lineage>
        <taxon>Eukaryota</taxon>
        <taxon>Sar</taxon>
        <taxon>Stramenopiles</taxon>
        <taxon>Ochrophyta</taxon>
        <taxon>Bacillariophyta</taxon>
        <taxon>Mediophyceae</taxon>
        <taxon>Lithodesmiophycidae</taxon>
        <taxon>Lithodesmiales</taxon>
        <taxon>Lithodesmiaceae</taxon>
        <taxon>Helicotheca</taxon>
    </lineage>
</organism>
<feature type="region of interest" description="Disordered" evidence="1">
    <location>
        <begin position="294"/>
        <end position="338"/>
    </location>
</feature>
<proteinExistence type="predicted"/>
<feature type="transmembrane region" description="Helical" evidence="2">
    <location>
        <begin position="238"/>
        <end position="256"/>
    </location>
</feature>
<feature type="transmembrane region" description="Helical" evidence="2">
    <location>
        <begin position="50"/>
        <end position="69"/>
    </location>
</feature>
<feature type="compositionally biased region" description="Low complexity" evidence="1">
    <location>
        <begin position="419"/>
        <end position="429"/>
    </location>
</feature>
<keyword evidence="2" id="KW-0472">Membrane</keyword>
<keyword evidence="2" id="KW-1133">Transmembrane helix</keyword>
<dbReference type="AlphaFoldDB" id="A0A7S2H266"/>
<name>A0A7S2H266_9STRA</name>
<feature type="region of interest" description="Disordered" evidence="1">
    <location>
        <begin position="403"/>
        <end position="432"/>
    </location>
</feature>
<keyword evidence="2" id="KW-0812">Transmembrane</keyword>
<feature type="transmembrane region" description="Helical" evidence="2">
    <location>
        <begin position="81"/>
        <end position="100"/>
    </location>
</feature>
<dbReference type="EMBL" id="HBGV01005091">
    <property type="protein sequence ID" value="CAD9478372.1"/>
    <property type="molecule type" value="Transcribed_RNA"/>
</dbReference>